<keyword evidence="6" id="KW-1133">Transmembrane helix</keyword>
<dbReference type="GO" id="GO:0071555">
    <property type="term" value="P:cell wall organization"/>
    <property type="evidence" value="ECO:0007669"/>
    <property type="project" value="UniProtKB-KW"/>
</dbReference>
<evidence type="ECO:0000256" key="2">
    <source>
        <dbReference type="ARBA" id="ARBA00023316"/>
    </source>
</evidence>
<dbReference type="Gene3D" id="2.40.40.10">
    <property type="entry name" value="RlpA-like domain"/>
    <property type="match status" value="1"/>
</dbReference>
<reference evidence="8 9" key="1">
    <citation type="submission" date="2018-06" db="EMBL/GenBank/DDBJ databases">
        <title>Genomic Encyclopedia of Type Strains, Phase IV (KMG-IV): sequencing the most valuable type-strain genomes for metagenomic binning, comparative biology and taxonomic classification.</title>
        <authorList>
            <person name="Goeker M."/>
        </authorList>
    </citation>
    <scope>NUCLEOTIDE SEQUENCE [LARGE SCALE GENOMIC DNA]</scope>
    <source>
        <strain evidence="8 9">DSM 25532</strain>
    </source>
</reference>
<dbReference type="InterPro" id="IPR034718">
    <property type="entry name" value="RlpA"/>
</dbReference>
<dbReference type="NCBIfam" id="TIGR00413">
    <property type="entry name" value="rlpA"/>
    <property type="match status" value="1"/>
</dbReference>
<dbReference type="GO" id="GO:0008932">
    <property type="term" value="F:lytic endotransglycosylase activity"/>
    <property type="evidence" value="ECO:0007669"/>
    <property type="project" value="UniProtKB-UniRule"/>
</dbReference>
<comment type="function">
    <text evidence="3">Lytic transglycosylase with a strong preference for naked glycan strands that lack stem peptides.</text>
</comment>
<comment type="caution">
    <text evidence="8">The sequence shown here is derived from an EMBL/GenBank/DDBJ whole genome shotgun (WGS) entry which is preliminary data.</text>
</comment>
<keyword evidence="8" id="KW-0449">Lipoprotein</keyword>
<organism evidence="8 9">
    <name type="scientific">Roseimicrobium gellanilyticum</name>
    <dbReference type="NCBI Taxonomy" id="748857"/>
    <lineage>
        <taxon>Bacteria</taxon>
        <taxon>Pseudomonadati</taxon>
        <taxon>Verrucomicrobiota</taxon>
        <taxon>Verrucomicrobiia</taxon>
        <taxon>Verrucomicrobiales</taxon>
        <taxon>Verrucomicrobiaceae</taxon>
        <taxon>Roseimicrobium</taxon>
    </lineage>
</organism>
<dbReference type="Pfam" id="PF03330">
    <property type="entry name" value="DPBB_1"/>
    <property type="match status" value="1"/>
</dbReference>
<evidence type="ECO:0000313" key="8">
    <source>
        <dbReference type="EMBL" id="RBP42328.1"/>
    </source>
</evidence>
<evidence type="ECO:0000313" key="9">
    <source>
        <dbReference type="Proteomes" id="UP000253426"/>
    </source>
</evidence>
<name>A0A366HHT4_9BACT</name>
<evidence type="ECO:0000256" key="5">
    <source>
        <dbReference type="SAM" id="MobiDB-lite"/>
    </source>
</evidence>
<gene>
    <name evidence="3" type="primary">rlpA</name>
    <name evidence="8" type="ORF">DES53_10632</name>
</gene>
<dbReference type="InterPro" id="IPR009009">
    <property type="entry name" value="RlpA-like_DPBB"/>
</dbReference>
<keyword evidence="1 3" id="KW-0456">Lyase</keyword>
<comment type="similarity">
    <text evidence="3 4">Belongs to the RlpA family.</text>
</comment>
<dbReference type="GO" id="GO:0000270">
    <property type="term" value="P:peptidoglycan metabolic process"/>
    <property type="evidence" value="ECO:0007669"/>
    <property type="project" value="UniProtKB-UniRule"/>
</dbReference>
<keyword evidence="6" id="KW-0472">Membrane</keyword>
<evidence type="ECO:0000256" key="4">
    <source>
        <dbReference type="RuleBase" id="RU003495"/>
    </source>
</evidence>
<evidence type="ECO:0000259" key="7">
    <source>
        <dbReference type="Pfam" id="PF03330"/>
    </source>
</evidence>
<keyword evidence="6" id="KW-0812">Transmembrane</keyword>
<evidence type="ECO:0000256" key="3">
    <source>
        <dbReference type="HAMAP-Rule" id="MF_02071"/>
    </source>
</evidence>
<feature type="domain" description="RlpA-like protein double-psi beta-barrel" evidence="7">
    <location>
        <begin position="107"/>
        <end position="195"/>
    </location>
</feature>
<dbReference type="HAMAP" id="MF_02071">
    <property type="entry name" value="RlpA"/>
    <property type="match status" value="1"/>
</dbReference>
<feature type="transmembrane region" description="Helical" evidence="6">
    <location>
        <begin position="35"/>
        <end position="53"/>
    </location>
</feature>
<feature type="compositionally biased region" description="Pro residues" evidence="5">
    <location>
        <begin position="63"/>
        <end position="77"/>
    </location>
</feature>
<accession>A0A366HHT4</accession>
<sequence>MSNHSLAPLPYASVVSREGRPGTFPTTMNEMARRHFWKVVIVCLIALGALWIAPKISRQEPTLPAPLPTPAPMPAPSQPAVKEAMRLQQHPNPTAETKQAAIKLKSVKGKASFYGGKFHGRPTASGERYDQNSLTAAHRTLPMGTRVKVKNLRNGREVVVRINNRGPYVKGRIIDLSSRAAKDLRMTGAGVVPVEMTVLPKEPVRKPTGPLLAKK</sequence>
<dbReference type="InterPro" id="IPR036908">
    <property type="entry name" value="RlpA-like_sf"/>
</dbReference>
<keyword evidence="9" id="KW-1185">Reference proteome</keyword>
<dbReference type="CDD" id="cd22268">
    <property type="entry name" value="DPBB_RlpA-like"/>
    <property type="match status" value="1"/>
</dbReference>
<dbReference type="InterPro" id="IPR012997">
    <property type="entry name" value="RplA"/>
</dbReference>
<dbReference type="PANTHER" id="PTHR34183">
    <property type="entry name" value="ENDOLYTIC PEPTIDOGLYCAN TRANSGLYCOSYLASE RLPA"/>
    <property type="match status" value="1"/>
</dbReference>
<dbReference type="Proteomes" id="UP000253426">
    <property type="component" value="Unassembled WGS sequence"/>
</dbReference>
<evidence type="ECO:0000256" key="1">
    <source>
        <dbReference type="ARBA" id="ARBA00023239"/>
    </source>
</evidence>
<dbReference type="AlphaFoldDB" id="A0A366HHT4"/>
<feature type="region of interest" description="Disordered" evidence="5">
    <location>
        <begin position="63"/>
        <end position="84"/>
    </location>
</feature>
<dbReference type="EC" id="4.2.2.-" evidence="3"/>
<dbReference type="SUPFAM" id="SSF50685">
    <property type="entry name" value="Barwin-like endoglucanases"/>
    <property type="match status" value="1"/>
</dbReference>
<protein>
    <recommendedName>
        <fullName evidence="3">Probable endolytic peptidoglycan transglycosylase RlpA</fullName>
        <ecNumber evidence="3">4.2.2.-</ecNumber>
    </recommendedName>
</protein>
<proteinExistence type="inferred from homology"/>
<dbReference type="EMBL" id="QNRR01000006">
    <property type="protein sequence ID" value="RBP42328.1"/>
    <property type="molecule type" value="Genomic_DNA"/>
</dbReference>
<dbReference type="PANTHER" id="PTHR34183:SF1">
    <property type="entry name" value="ENDOLYTIC PEPTIDOGLYCAN TRANSGLYCOSYLASE RLPA"/>
    <property type="match status" value="1"/>
</dbReference>
<keyword evidence="2 3" id="KW-0961">Cell wall biogenesis/degradation</keyword>
<evidence type="ECO:0000256" key="6">
    <source>
        <dbReference type="SAM" id="Phobius"/>
    </source>
</evidence>